<keyword evidence="3" id="KW-1185">Reference proteome</keyword>
<gene>
    <name evidence="2" type="ORF">SAMN05443665_100845</name>
</gene>
<dbReference type="EMBL" id="FZOR01000008">
    <property type="protein sequence ID" value="SNS70669.1"/>
    <property type="molecule type" value="Genomic_DNA"/>
</dbReference>
<protein>
    <recommendedName>
        <fullName evidence="1">DUF397 domain-containing protein</fullName>
    </recommendedName>
</protein>
<dbReference type="InterPro" id="IPR007278">
    <property type="entry name" value="DUF397"/>
</dbReference>
<feature type="domain" description="DUF397" evidence="1">
    <location>
        <begin position="6"/>
        <end position="34"/>
    </location>
</feature>
<evidence type="ECO:0000313" key="2">
    <source>
        <dbReference type="EMBL" id="SNS70669.1"/>
    </source>
</evidence>
<accession>A0A239GN95</accession>
<organism evidence="2 3">
    <name type="scientific">Actinomadura meyerae</name>
    <dbReference type="NCBI Taxonomy" id="240840"/>
    <lineage>
        <taxon>Bacteria</taxon>
        <taxon>Bacillati</taxon>
        <taxon>Actinomycetota</taxon>
        <taxon>Actinomycetes</taxon>
        <taxon>Streptosporangiales</taxon>
        <taxon>Thermomonosporaceae</taxon>
        <taxon>Actinomadura</taxon>
    </lineage>
</organism>
<evidence type="ECO:0000313" key="3">
    <source>
        <dbReference type="Proteomes" id="UP000198318"/>
    </source>
</evidence>
<name>A0A239GN95_9ACTN</name>
<proteinExistence type="predicted"/>
<sequence length="41" mass="4544">MVDQGIAARDSKDPAGPVLGFAPVEWRRFVDEVKRGTFDLP</sequence>
<evidence type="ECO:0000259" key="1">
    <source>
        <dbReference type="Pfam" id="PF04149"/>
    </source>
</evidence>
<dbReference type="Proteomes" id="UP000198318">
    <property type="component" value="Unassembled WGS sequence"/>
</dbReference>
<dbReference type="AlphaFoldDB" id="A0A239GN95"/>
<dbReference type="Pfam" id="PF04149">
    <property type="entry name" value="DUF397"/>
    <property type="match status" value="1"/>
</dbReference>
<reference evidence="2 3" key="1">
    <citation type="submission" date="2017-06" db="EMBL/GenBank/DDBJ databases">
        <authorList>
            <person name="Kim H.J."/>
            <person name="Triplett B.A."/>
        </authorList>
    </citation>
    <scope>NUCLEOTIDE SEQUENCE [LARGE SCALE GENOMIC DNA]</scope>
    <source>
        <strain evidence="2 3">DSM 44715</strain>
    </source>
</reference>